<dbReference type="RefSeq" id="WP_188911280.1">
    <property type="nucleotide sequence ID" value="NZ_BMMF01000004.1"/>
</dbReference>
<dbReference type="InterPro" id="IPR047200">
    <property type="entry name" value="MFS_YcaD-like"/>
</dbReference>
<feature type="transmembrane region" description="Helical" evidence="5">
    <location>
        <begin position="40"/>
        <end position="62"/>
    </location>
</feature>
<feature type="transmembrane region" description="Helical" evidence="5">
    <location>
        <begin position="287"/>
        <end position="311"/>
    </location>
</feature>
<keyword evidence="8" id="KW-1185">Reference proteome</keyword>
<feature type="transmembrane region" description="Helical" evidence="5">
    <location>
        <begin position="156"/>
        <end position="176"/>
    </location>
</feature>
<feature type="transmembrane region" description="Helical" evidence="5">
    <location>
        <begin position="74"/>
        <end position="92"/>
    </location>
</feature>
<reference evidence="7 8" key="1">
    <citation type="journal article" date="2014" name="Int. J. Syst. Evol. Microbiol.">
        <title>Complete genome sequence of Corynebacterium casei LMG S-19264T (=DSM 44701T), isolated from a smear-ripened cheese.</title>
        <authorList>
            <consortium name="US DOE Joint Genome Institute (JGI-PGF)"/>
            <person name="Walter F."/>
            <person name="Albersmeier A."/>
            <person name="Kalinowski J."/>
            <person name="Ruckert C."/>
        </authorList>
    </citation>
    <scope>NUCLEOTIDE SEQUENCE [LARGE SCALE GENOMIC DNA]</scope>
    <source>
        <strain evidence="7 8">CGMCC 1.9161</strain>
    </source>
</reference>
<keyword evidence="1 5" id="KW-0812">Transmembrane</keyword>
<dbReference type="PANTHER" id="PTHR23521">
    <property type="entry name" value="TRANSPORTER MFS SUPERFAMILY"/>
    <property type="match status" value="1"/>
</dbReference>
<sequence>MTRTVQPVLALLLAVILLMAGSGPLGTVVSVRLGETDASTLVIGLVMAANFLGLTLGALFAFHIVTRVGHVRAFAAFAAIMAAATLAYPVVVDEPLWALYRITQGFCAAGLFVCIESWLNDSATPENRGTILAVYMTCLYFAQGGGQFVLTVPDESGYLIFSLIAMVIILAVVPVAMTPRAPPMIPNVSSLSFKRLWIASPLGIFGCISSGLVLGAIYSLAPVYASGFGLDLSDTATFMSAIIFGGVLLQWPLGRLSDRYDRRLVIVGTMVAGALVSFLMLPTPALGFWAMLVVGALYGGIGFAIYPLCVAHTNDHLEREERVGASGGLVLTYSVGATVGPPIAAAVMGEIGPSGLFVFSGVIGVVSIAFAIWRLRARPSVPADQQMRFQTLPRTTPVAAPLDPRAEEVVESVPTVSHAHAAETMEAIEAAAVQAEQAEFLELQGELDFGHPAAEPAPAETADADDRAHAPQSITGTER</sequence>
<evidence type="ECO:0000256" key="1">
    <source>
        <dbReference type="ARBA" id="ARBA00022692"/>
    </source>
</evidence>
<protein>
    <submittedName>
        <fullName evidence="7">MFS transporter</fullName>
    </submittedName>
</protein>
<dbReference type="GO" id="GO:0022857">
    <property type="term" value="F:transmembrane transporter activity"/>
    <property type="evidence" value="ECO:0007669"/>
    <property type="project" value="InterPro"/>
</dbReference>
<proteinExistence type="predicted"/>
<evidence type="ECO:0000256" key="4">
    <source>
        <dbReference type="SAM" id="MobiDB-lite"/>
    </source>
</evidence>
<dbReference type="Gene3D" id="1.20.1250.20">
    <property type="entry name" value="MFS general substrate transporter like domains"/>
    <property type="match status" value="2"/>
</dbReference>
<accession>A0A917V366</accession>
<feature type="transmembrane region" description="Helical" evidence="5">
    <location>
        <begin position="196"/>
        <end position="220"/>
    </location>
</feature>
<evidence type="ECO:0000256" key="3">
    <source>
        <dbReference type="ARBA" id="ARBA00023136"/>
    </source>
</evidence>
<organism evidence="7 8">
    <name type="scientific">Salinarimonas ramus</name>
    <dbReference type="NCBI Taxonomy" id="690164"/>
    <lineage>
        <taxon>Bacteria</taxon>
        <taxon>Pseudomonadati</taxon>
        <taxon>Pseudomonadota</taxon>
        <taxon>Alphaproteobacteria</taxon>
        <taxon>Hyphomicrobiales</taxon>
        <taxon>Salinarimonadaceae</taxon>
        <taxon>Salinarimonas</taxon>
    </lineage>
</organism>
<comment type="caution">
    <text evidence="7">The sequence shown here is derived from an EMBL/GenBank/DDBJ whole genome shotgun (WGS) entry which is preliminary data.</text>
</comment>
<evidence type="ECO:0000256" key="2">
    <source>
        <dbReference type="ARBA" id="ARBA00022989"/>
    </source>
</evidence>
<feature type="transmembrane region" description="Helical" evidence="5">
    <location>
        <begin position="354"/>
        <end position="373"/>
    </location>
</feature>
<keyword evidence="2 5" id="KW-1133">Transmembrane helix</keyword>
<dbReference type="GO" id="GO:0005886">
    <property type="term" value="C:plasma membrane"/>
    <property type="evidence" value="ECO:0007669"/>
    <property type="project" value="TreeGrafter"/>
</dbReference>
<dbReference type="AlphaFoldDB" id="A0A917V366"/>
<dbReference type="Proteomes" id="UP000600449">
    <property type="component" value="Unassembled WGS sequence"/>
</dbReference>
<evidence type="ECO:0000313" key="8">
    <source>
        <dbReference type="Proteomes" id="UP000600449"/>
    </source>
</evidence>
<dbReference type="InterPro" id="IPR011701">
    <property type="entry name" value="MFS"/>
</dbReference>
<evidence type="ECO:0000259" key="6">
    <source>
        <dbReference type="PROSITE" id="PS50850"/>
    </source>
</evidence>
<dbReference type="PANTHER" id="PTHR23521:SF3">
    <property type="entry name" value="MFS TRANSPORTER"/>
    <property type="match status" value="1"/>
</dbReference>
<gene>
    <name evidence="7" type="ORF">GCM10011322_15030</name>
</gene>
<feature type="region of interest" description="Disordered" evidence="4">
    <location>
        <begin position="444"/>
        <end position="479"/>
    </location>
</feature>
<dbReference type="InterPro" id="IPR020846">
    <property type="entry name" value="MFS_dom"/>
</dbReference>
<feature type="transmembrane region" description="Helical" evidence="5">
    <location>
        <begin position="131"/>
        <end position="150"/>
    </location>
</feature>
<feature type="transmembrane region" description="Helical" evidence="5">
    <location>
        <begin position="323"/>
        <end position="348"/>
    </location>
</feature>
<dbReference type="EMBL" id="BMMF01000004">
    <property type="protein sequence ID" value="GGK29626.1"/>
    <property type="molecule type" value="Genomic_DNA"/>
</dbReference>
<keyword evidence="3 5" id="KW-0472">Membrane</keyword>
<evidence type="ECO:0000256" key="5">
    <source>
        <dbReference type="SAM" id="Phobius"/>
    </source>
</evidence>
<name>A0A917V366_9HYPH</name>
<dbReference type="CDD" id="cd17477">
    <property type="entry name" value="MFS_YcaD_like"/>
    <property type="match status" value="1"/>
</dbReference>
<feature type="transmembrane region" description="Helical" evidence="5">
    <location>
        <begin position="263"/>
        <end position="281"/>
    </location>
</feature>
<dbReference type="Pfam" id="PF07690">
    <property type="entry name" value="MFS_1"/>
    <property type="match status" value="1"/>
</dbReference>
<feature type="compositionally biased region" description="Low complexity" evidence="4">
    <location>
        <begin position="444"/>
        <end position="461"/>
    </location>
</feature>
<feature type="transmembrane region" description="Helical" evidence="5">
    <location>
        <begin position="232"/>
        <end position="251"/>
    </location>
</feature>
<feature type="transmembrane region" description="Helical" evidence="5">
    <location>
        <begin position="98"/>
        <end position="119"/>
    </location>
</feature>
<evidence type="ECO:0000313" key="7">
    <source>
        <dbReference type="EMBL" id="GGK29626.1"/>
    </source>
</evidence>
<dbReference type="PROSITE" id="PS50850">
    <property type="entry name" value="MFS"/>
    <property type="match status" value="1"/>
</dbReference>
<dbReference type="InterPro" id="IPR036259">
    <property type="entry name" value="MFS_trans_sf"/>
</dbReference>
<feature type="domain" description="Major facilitator superfamily (MFS) profile" evidence="6">
    <location>
        <begin position="7"/>
        <end position="379"/>
    </location>
</feature>
<dbReference type="SUPFAM" id="SSF103473">
    <property type="entry name" value="MFS general substrate transporter"/>
    <property type="match status" value="1"/>
</dbReference>